<comment type="caution">
    <text evidence="1">The sequence shown here is derived from an EMBL/GenBank/DDBJ whole genome shotgun (WGS) entry which is preliminary data.</text>
</comment>
<dbReference type="Proteomes" id="UP000764837">
    <property type="component" value="Unassembled WGS sequence"/>
</dbReference>
<proteinExistence type="predicted"/>
<keyword evidence="2" id="KW-1185">Reference proteome</keyword>
<evidence type="ECO:0000313" key="1">
    <source>
        <dbReference type="EMBL" id="MBM7491789.1"/>
    </source>
</evidence>
<protein>
    <submittedName>
        <fullName evidence="1">Uncharacterized protein</fullName>
    </submittedName>
</protein>
<sequence>MSNTVGERAHLLARFVEHATGARPDARSQLLRAALPGVNRVGGRPSERLDDLRVVVERVERSPQDVGQLLQPHPQLRLGVHPVDVQLATVQVHPNAGVDLQEVGHPGPQREVGVQPVDRQPDRVDGDLRNVEQDVRIHSVRLPLLRVLAHALPPRLHTGPVIRAVRRGYPLSGGTSRP</sequence>
<organism evidence="1 2">
    <name type="scientific">Micromonospora luteifusca</name>
    <dbReference type="NCBI Taxonomy" id="709860"/>
    <lineage>
        <taxon>Bacteria</taxon>
        <taxon>Bacillati</taxon>
        <taxon>Actinomycetota</taxon>
        <taxon>Actinomycetes</taxon>
        <taxon>Micromonosporales</taxon>
        <taxon>Micromonosporaceae</taxon>
        <taxon>Micromonospora</taxon>
    </lineage>
</organism>
<reference evidence="1 2" key="1">
    <citation type="submission" date="2021-01" db="EMBL/GenBank/DDBJ databases">
        <title>Sequencing the genomes of 1000 actinobacteria strains.</title>
        <authorList>
            <person name="Klenk H.-P."/>
        </authorList>
    </citation>
    <scope>NUCLEOTIDE SEQUENCE [LARGE SCALE GENOMIC DNA]</scope>
    <source>
        <strain evidence="1 2">DSM 100204</strain>
    </source>
</reference>
<dbReference type="EMBL" id="JAFBBP010000001">
    <property type="protein sequence ID" value="MBM7491789.1"/>
    <property type="molecule type" value="Genomic_DNA"/>
</dbReference>
<accession>A0ABS2LUC8</accession>
<gene>
    <name evidence="1" type="ORF">JOD64_003011</name>
</gene>
<name>A0ABS2LUC8_9ACTN</name>
<evidence type="ECO:0000313" key="2">
    <source>
        <dbReference type="Proteomes" id="UP000764837"/>
    </source>
</evidence>
<dbReference type="RefSeq" id="WP_204942791.1">
    <property type="nucleotide sequence ID" value="NZ_JAFBBP010000001.1"/>
</dbReference>